<keyword evidence="2" id="KW-1185">Reference proteome</keyword>
<evidence type="ECO:0008006" key="3">
    <source>
        <dbReference type="Google" id="ProtNLM"/>
    </source>
</evidence>
<gene>
    <name evidence="1" type="ORF">GII36_02990</name>
</gene>
<name>A0A857MJQ1_9BACT</name>
<dbReference type="Proteomes" id="UP001059824">
    <property type="component" value="Chromosome"/>
</dbReference>
<proteinExistence type="predicted"/>
<dbReference type="GO" id="GO:0006261">
    <property type="term" value="P:DNA-templated DNA replication"/>
    <property type="evidence" value="ECO:0007669"/>
    <property type="project" value="TreeGrafter"/>
</dbReference>
<dbReference type="SUPFAM" id="SSF52540">
    <property type="entry name" value="P-loop containing nucleoside triphosphate hydrolases"/>
    <property type="match status" value="1"/>
</dbReference>
<dbReference type="Pfam" id="PF13177">
    <property type="entry name" value="DNA_pol3_delta2"/>
    <property type="match status" value="1"/>
</dbReference>
<organism evidence="1 2">
    <name type="scientific">Candidatus Mycosynbacter amalyticus</name>
    <dbReference type="NCBI Taxonomy" id="2665156"/>
    <lineage>
        <taxon>Bacteria</taxon>
        <taxon>Candidatus Saccharimonadota</taxon>
        <taxon>Candidatus Saccharimonadota incertae sedis</taxon>
        <taxon>Candidatus Mycosynbacter</taxon>
    </lineage>
</organism>
<dbReference type="PANTHER" id="PTHR11669:SF8">
    <property type="entry name" value="DNA POLYMERASE III SUBUNIT DELTA"/>
    <property type="match status" value="1"/>
</dbReference>
<dbReference type="InterPro" id="IPR027417">
    <property type="entry name" value="P-loop_NTPase"/>
</dbReference>
<reference evidence="1" key="1">
    <citation type="journal article" date="2021" name="Nat. Microbiol.">
        <title>Cocultivation of an ultrasmall environmental parasitic bacterium with lytic ability against bacteria associated with wastewater foams.</title>
        <authorList>
            <person name="Batinovic S."/>
            <person name="Rose J.J.A."/>
            <person name="Ratcliffe J."/>
            <person name="Seviour R.J."/>
            <person name="Petrovski S."/>
        </authorList>
    </citation>
    <scope>NUCLEOTIDE SEQUENCE</scope>
    <source>
        <strain evidence="1">JR1</strain>
    </source>
</reference>
<sequence>MSGAELPQAMIVSGTPGEDLGAYYSMRQQPTDEVLRIDEHPNTSKTSTGIYIDDIRALQQAVRSAKPHIRTVVILRDAAAMTVQSQNALLKLLEEPRPDLHFILETYSPDVLLETIRSRCQRATVVSDQSVQLPDDKAARIRFMAGGIASEEARLARDERYFARRSKLFEFAKRYVGGSAYDRLVVIKQTSDKRDEALQFIDACLVTYTTLMKSRFTPKLRDETEKLLAAEIAIKQNGNIKLQLLRAVV</sequence>
<dbReference type="Gene3D" id="3.40.50.300">
    <property type="entry name" value="P-loop containing nucleotide triphosphate hydrolases"/>
    <property type="match status" value="1"/>
</dbReference>
<evidence type="ECO:0000313" key="1">
    <source>
        <dbReference type="EMBL" id="QHN42804.1"/>
    </source>
</evidence>
<dbReference type="AlphaFoldDB" id="A0A857MJQ1"/>
<accession>A0A857MJQ1</accession>
<dbReference type="KEGG" id="mama:GII36_02990"/>
<dbReference type="PANTHER" id="PTHR11669">
    <property type="entry name" value="REPLICATION FACTOR C / DNA POLYMERASE III GAMMA-TAU SUBUNIT"/>
    <property type="match status" value="1"/>
</dbReference>
<dbReference type="InterPro" id="IPR050238">
    <property type="entry name" value="DNA_Rep/Repair_Clamp_Loader"/>
</dbReference>
<evidence type="ECO:0000313" key="2">
    <source>
        <dbReference type="Proteomes" id="UP001059824"/>
    </source>
</evidence>
<protein>
    <recommendedName>
        <fullName evidence="3">DNA polymerase III subunit delta</fullName>
    </recommendedName>
</protein>
<dbReference type="RefSeq" id="WP_260764356.1">
    <property type="nucleotide sequence ID" value="NZ_CP045921.1"/>
</dbReference>
<dbReference type="EMBL" id="CP045921">
    <property type="protein sequence ID" value="QHN42804.1"/>
    <property type="molecule type" value="Genomic_DNA"/>
</dbReference>